<dbReference type="InterPro" id="IPR019734">
    <property type="entry name" value="TPR_rpt"/>
</dbReference>
<dbReference type="SMART" id="SM00028">
    <property type="entry name" value="TPR"/>
    <property type="match status" value="3"/>
</dbReference>
<dbReference type="EC" id="2.4.-.-" evidence="2"/>
<dbReference type="Gene3D" id="3.90.550.10">
    <property type="entry name" value="Spore Coat Polysaccharide Biosynthesis Protein SpsA, Chain A"/>
    <property type="match status" value="1"/>
</dbReference>
<keyword evidence="2" id="KW-0808">Transferase</keyword>
<evidence type="ECO:0000259" key="1">
    <source>
        <dbReference type="Pfam" id="PF00535"/>
    </source>
</evidence>
<dbReference type="SUPFAM" id="SSF53448">
    <property type="entry name" value="Nucleotide-diphospho-sugar transferases"/>
    <property type="match status" value="1"/>
</dbReference>
<organism evidence="2 3">
    <name type="scientific">Paenibacillus yanchengensis</name>
    <dbReference type="NCBI Taxonomy" id="2035833"/>
    <lineage>
        <taxon>Bacteria</taxon>
        <taxon>Bacillati</taxon>
        <taxon>Bacillota</taxon>
        <taxon>Bacilli</taxon>
        <taxon>Bacillales</taxon>
        <taxon>Paenibacillaceae</taxon>
        <taxon>Paenibacillus</taxon>
    </lineage>
</organism>
<comment type="caution">
    <text evidence="2">The sequence shown here is derived from an EMBL/GenBank/DDBJ whole genome shotgun (WGS) entry which is preliminary data.</text>
</comment>
<proteinExistence type="predicted"/>
<evidence type="ECO:0000313" key="3">
    <source>
        <dbReference type="Proteomes" id="UP001597362"/>
    </source>
</evidence>
<dbReference type="EMBL" id="JBHUHO010000007">
    <property type="protein sequence ID" value="MFD2114634.1"/>
    <property type="molecule type" value="Genomic_DNA"/>
</dbReference>
<reference evidence="3" key="1">
    <citation type="journal article" date="2019" name="Int. J. Syst. Evol. Microbiol.">
        <title>The Global Catalogue of Microorganisms (GCM) 10K type strain sequencing project: providing services to taxonomists for standard genome sequencing and annotation.</title>
        <authorList>
            <consortium name="The Broad Institute Genomics Platform"/>
            <consortium name="The Broad Institute Genome Sequencing Center for Infectious Disease"/>
            <person name="Wu L."/>
            <person name="Ma J."/>
        </authorList>
    </citation>
    <scope>NUCLEOTIDE SEQUENCE [LARGE SCALE GENOMIC DNA]</scope>
    <source>
        <strain evidence="3">GH52</strain>
    </source>
</reference>
<dbReference type="Pfam" id="PF00535">
    <property type="entry name" value="Glycos_transf_2"/>
    <property type="match status" value="1"/>
</dbReference>
<dbReference type="SUPFAM" id="SSF48452">
    <property type="entry name" value="TPR-like"/>
    <property type="match status" value="1"/>
</dbReference>
<gene>
    <name evidence="2" type="ORF">ACFSJH_02585</name>
</gene>
<dbReference type="InterPro" id="IPR001173">
    <property type="entry name" value="Glyco_trans_2-like"/>
</dbReference>
<dbReference type="Proteomes" id="UP001597362">
    <property type="component" value="Unassembled WGS sequence"/>
</dbReference>
<dbReference type="InterPro" id="IPR029044">
    <property type="entry name" value="Nucleotide-diphossugar_trans"/>
</dbReference>
<protein>
    <submittedName>
        <fullName evidence="2">Glycosyltransferase</fullName>
        <ecNumber evidence="2">2.4.-.-</ecNumber>
    </submittedName>
</protein>
<dbReference type="PANTHER" id="PTHR43630:SF2">
    <property type="entry name" value="GLYCOSYLTRANSFERASE"/>
    <property type="match status" value="1"/>
</dbReference>
<dbReference type="RefSeq" id="WP_377769649.1">
    <property type="nucleotide sequence ID" value="NZ_JBHUHO010000007.1"/>
</dbReference>
<feature type="domain" description="Glycosyltransferase 2-like" evidence="1">
    <location>
        <begin position="7"/>
        <end position="126"/>
    </location>
</feature>
<dbReference type="PANTHER" id="PTHR43630">
    <property type="entry name" value="POLY-BETA-1,6-N-ACETYL-D-GLUCOSAMINE SYNTHASE"/>
    <property type="match status" value="1"/>
</dbReference>
<name>A0ABW4YGW8_9BACL</name>
<keyword evidence="2" id="KW-0328">Glycosyltransferase</keyword>
<dbReference type="GO" id="GO:0016757">
    <property type="term" value="F:glycosyltransferase activity"/>
    <property type="evidence" value="ECO:0007669"/>
    <property type="project" value="UniProtKB-KW"/>
</dbReference>
<accession>A0ABW4YGW8</accession>
<dbReference type="Gene3D" id="1.25.40.10">
    <property type="entry name" value="Tetratricopeptide repeat domain"/>
    <property type="match status" value="1"/>
</dbReference>
<sequence length="379" mass="42811">MHSLTLSLVMIVKNEEASIGRCLSSIRSYVDEIVVVDTGSEDGTIDICRSFGANVYSFPWNGSFADARNYGLEKAQGDWIFWLDADEELAPLDGQSLKELLAGRAEVILSVRLINYVGATANDNEAYLIHHPRLFRNRMGFQFIYSIHETLNVTDILPELHASAMGSIPVNIRHYGYLDAYVSSKNKFERNMTSLQKALKDDEANPWLEYHIASEYYRVQQYDKAFEYVNLSIVRFLQVRTTPPSMLYKLKYAILLATGSINGAWPGIDKAIELYPDYVDLHFFKGVFLYLKGWYSQALQTFEHCLSLGESNIQHLTVKGAGSFHPLFYMGKCHEALGDDQQAAGFYTSALRLADGTYPEALAALDNLTETDKPFEQNP</sequence>
<keyword evidence="3" id="KW-1185">Reference proteome</keyword>
<dbReference type="CDD" id="cd02511">
    <property type="entry name" value="Beta4Glucosyltransferase"/>
    <property type="match status" value="1"/>
</dbReference>
<evidence type="ECO:0000313" key="2">
    <source>
        <dbReference type="EMBL" id="MFD2114634.1"/>
    </source>
</evidence>
<dbReference type="InterPro" id="IPR011990">
    <property type="entry name" value="TPR-like_helical_dom_sf"/>
</dbReference>